<dbReference type="GO" id="GO:0016787">
    <property type="term" value="F:hydrolase activity"/>
    <property type="evidence" value="ECO:0007669"/>
    <property type="project" value="UniProtKB-KW"/>
</dbReference>
<keyword evidence="4 8" id="KW-0347">Helicase</keyword>
<reference evidence="8 9" key="1">
    <citation type="journal article" date="2014" name="Am. J. Bot.">
        <title>Genome assembly and annotation for red clover (Trifolium pratense; Fabaceae).</title>
        <authorList>
            <person name="Istvanek J."/>
            <person name="Jaros M."/>
            <person name="Krenek A."/>
            <person name="Repkova J."/>
        </authorList>
    </citation>
    <scope>NUCLEOTIDE SEQUENCE [LARGE SCALE GENOMIC DNA]</scope>
    <source>
        <strain evidence="9">cv. Tatra</strain>
        <tissue evidence="8">Young leaves</tissue>
    </source>
</reference>
<dbReference type="SUPFAM" id="SSF52540">
    <property type="entry name" value="P-loop containing nucleoside triphosphate hydrolases"/>
    <property type="match status" value="1"/>
</dbReference>
<dbReference type="GO" id="GO:0003724">
    <property type="term" value="F:RNA helicase activity"/>
    <property type="evidence" value="ECO:0007669"/>
    <property type="project" value="UniProtKB-EC"/>
</dbReference>
<dbReference type="EC" id="3.6.4.13" evidence="1"/>
<evidence type="ECO:0000256" key="1">
    <source>
        <dbReference type="ARBA" id="ARBA00012552"/>
    </source>
</evidence>
<organism evidence="8 9">
    <name type="scientific">Trifolium pratense</name>
    <name type="common">Red clover</name>
    <dbReference type="NCBI Taxonomy" id="57577"/>
    <lineage>
        <taxon>Eukaryota</taxon>
        <taxon>Viridiplantae</taxon>
        <taxon>Streptophyta</taxon>
        <taxon>Embryophyta</taxon>
        <taxon>Tracheophyta</taxon>
        <taxon>Spermatophyta</taxon>
        <taxon>Magnoliopsida</taxon>
        <taxon>eudicotyledons</taxon>
        <taxon>Gunneridae</taxon>
        <taxon>Pentapetalae</taxon>
        <taxon>rosids</taxon>
        <taxon>fabids</taxon>
        <taxon>Fabales</taxon>
        <taxon>Fabaceae</taxon>
        <taxon>Papilionoideae</taxon>
        <taxon>50 kb inversion clade</taxon>
        <taxon>NPAAA clade</taxon>
        <taxon>Hologalegina</taxon>
        <taxon>IRL clade</taxon>
        <taxon>Trifolieae</taxon>
        <taxon>Trifolium</taxon>
    </lineage>
</organism>
<keyword evidence="6" id="KW-0694">RNA-binding</keyword>
<dbReference type="GO" id="GO:0005524">
    <property type="term" value="F:ATP binding"/>
    <property type="evidence" value="ECO:0007669"/>
    <property type="project" value="UniProtKB-KW"/>
</dbReference>
<keyword evidence="5" id="KW-0067">ATP-binding</keyword>
<dbReference type="ExpressionAtlas" id="A0A2K3LW81">
    <property type="expression patterns" value="baseline"/>
</dbReference>
<evidence type="ECO:0000313" key="9">
    <source>
        <dbReference type="Proteomes" id="UP000236291"/>
    </source>
</evidence>
<proteinExistence type="predicted"/>
<feature type="non-terminal residue" evidence="8">
    <location>
        <position position="1"/>
    </location>
</feature>
<dbReference type="GO" id="GO:0005829">
    <property type="term" value="C:cytosol"/>
    <property type="evidence" value="ECO:0007669"/>
    <property type="project" value="TreeGrafter"/>
</dbReference>
<dbReference type="Proteomes" id="UP000236291">
    <property type="component" value="Unassembled WGS sequence"/>
</dbReference>
<dbReference type="AlphaFoldDB" id="A0A2K3LW81"/>
<evidence type="ECO:0000256" key="7">
    <source>
        <dbReference type="ARBA" id="ARBA00047984"/>
    </source>
</evidence>
<sequence>ADLLLSYGYENDIKALTPHIPRSCQCLLMSATSSADVDKLKKLILHNPFILTLPEVGNHKDEVIPKNVQQFWISCPANDKLLYILAMLKLELVQKKVLIFTNNIDTSFRLKLFLEKFGIKSAVLNAELPQNSRLHILECSGVFLLVKH</sequence>
<keyword evidence="3" id="KW-0378">Hydrolase</keyword>
<protein>
    <recommendedName>
        <fullName evidence="1">RNA helicase</fullName>
        <ecNumber evidence="1">3.6.4.13</ecNumber>
    </recommendedName>
</protein>
<dbReference type="EMBL" id="ASHM01042721">
    <property type="protein sequence ID" value="PNX82787.1"/>
    <property type="molecule type" value="Genomic_DNA"/>
</dbReference>
<accession>A0A2K3LW81</accession>
<dbReference type="PANTHER" id="PTHR47959">
    <property type="entry name" value="ATP-DEPENDENT RNA HELICASE RHLE-RELATED"/>
    <property type="match status" value="1"/>
</dbReference>
<dbReference type="Gene3D" id="3.40.50.300">
    <property type="entry name" value="P-loop containing nucleotide triphosphate hydrolases"/>
    <property type="match status" value="2"/>
</dbReference>
<comment type="caution">
    <text evidence="8">The sequence shown here is derived from an EMBL/GenBank/DDBJ whole genome shotgun (WGS) entry which is preliminary data.</text>
</comment>
<name>A0A2K3LW81_TRIPR</name>
<dbReference type="InterPro" id="IPR050079">
    <property type="entry name" value="DEAD_box_RNA_helicase"/>
</dbReference>
<evidence type="ECO:0000256" key="4">
    <source>
        <dbReference type="ARBA" id="ARBA00022806"/>
    </source>
</evidence>
<reference evidence="8 9" key="2">
    <citation type="journal article" date="2017" name="Front. Plant Sci.">
        <title>Gene Classification and Mining of Molecular Markers Useful in Red Clover (Trifolium pratense) Breeding.</title>
        <authorList>
            <person name="Istvanek J."/>
            <person name="Dluhosova J."/>
            <person name="Dluhos P."/>
            <person name="Patkova L."/>
            <person name="Nedelnik J."/>
            <person name="Repkova J."/>
        </authorList>
    </citation>
    <scope>NUCLEOTIDE SEQUENCE [LARGE SCALE GENOMIC DNA]</scope>
    <source>
        <strain evidence="9">cv. Tatra</strain>
        <tissue evidence="8">Young leaves</tissue>
    </source>
</reference>
<dbReference type="STRING" id="57577.A0A2K3LW81"/>
<comment type="catalytic activity">
    <reaction evidence="7">
        <text>ATP + H2O = ADP + phosphate + H(+)</text>
        <dbReference type="Rhea" id="RHEA:13065"/>
        <dbReference type="ChEBI" id="CHEBI:15377"/>
        <dbReference type="ChEBI" id="CHEBI:15378"/>
        <dbReference type="ChEBI" id="CHEBI:30616"/>
        <dbReference type="ChEBI" id="CHEBI:43474"/>
        <dbReference type="ChEBI" id="CHEBI:456216"/>
        <dbReference type="EC" id="3.6.4.13"/>
    </reaction>
</comment>
<evidence type="ECO:0000256" key="2">
    <source>
        <dbReference type="ARBA" id="ARBA00022741"/>
    </source>
</evidence>
<dbReference type="GO" id="GO:0003723">
    <property type="term" value="F:RNA binding"/>
    <property type="evidence" value="ECO:0007669"/>
    <property type="project" value="UniProtKB-KW"/>
</dbReference>
<dbReference type="PANTHER" id="PTHR47959:SF21">
    <property type="entry name" value="DEAD-BOX HELICASE 56"/>
    <property type="match status" value="1"/>
</dbReference>
<evidence type="ECO:0000256" key="6">
    <source>
        <dbReference type="ARBA" id="ARBA00022884"/>
    </source>
</evidence>
<evidence type="ECO:0000256" key="3">
    <source>
        <dbReference type="ARBA" id="ARBA00022801"/>
    </source>
</evidence>
<keyword evidence="2" id="KW-0547">Nucleotide-binding</keyword>
<dbReference type="InterPro" id="IPR027417">
    <property type="entry name" value="P-loop_NTPase"/>
</dbReference>
<evidence type="ECO:0000256" key="5">
    <source>
        <dbReference type="ARBA" id="ARBA00022840"/>
    </source>
</evidence>
<gene>
    <name evidence="8" type="ORF">L195_g038822</name>
</gene>
<evidence type="ECO:0000313" key="8">
    <source>
        <dbReference type="EMBL" id="PNX82787.1"/>
    </source>
</evidence>